<sequence>MIPREDIITGILATPLVALLQEIDEVKPSPRVRPLFDLISETGVLQKKGDKYKRGQAPPVGEVSPIAEAVAELFQHIVFPYLAADRQAVRLSRELQRALYVYTSAYQAFRITAVQELLKFGGLTLVAGWFPCAFSSELMSIAGRDVVIVEEREDILTLEMDRLSLIPLAPSPPGRELAAAGFYAFEITRLDDLEQVAEKYGKFDTAIVCNRGVDVTRLGGLADEIFYIMPKDKVIFQLNDALLRGLGLTAPAQDADKALRKAEREELGPFEIYIYIKERRHRLTK</sequence>
<gene>
    <name evidence="1" type="ORF">HA333_03815</name>
</gene>
<name>A0A832WG15_9CREN</name>
<protein>
    <submittedName>
        <fullName evidence="1">Uncharacterized protein</fullName>
    </submittedName>
</protein>
<dbReference type="OMA" id="YGKFDTA"/>
<organism evidence="1 2">
    <name type="scientific">Pyrobaculum aerophilum</name>
    <dbReference type="NCBI Taxonomy" id="13773"/>
    <lineage>
        <taxon>Archaea</taxon>
        <taxon>Thermoproteota</taxon>
        <taxon>Thermoprotei</taxon>
        <taxon>Thermoproteales</taxon>
        <taxon>Thermoproteaceae</taxon>
        <taxon>Pyrobaculum</taxon>
    </lineage>
</organism>
<accession>A0A832WG15</accession>
<dbReference type="Proteomes" id="UP000651120">
    <property type="component" value="Unassembled WGS sequence"/>
</dbReference>
<dbReference type="GeneID" id="1466089"/>
<reference evidence="1" key="1">
    <citation type="journal article" date="2020" name="bioRxiv">
        <title>A rank-normalized archaeal taxonomy based on genome phylogeny resolves widespread incomplete and uneven classifications.</title>
        <authorList>
            <person name="Rinke C."/>
            <person name="Chuvochina M."/>
            <person name="Mussig A.J."/>
            <person name="Chaumeil P.-A."/>
            <person name="Waite D.W."/>
            <person name="Whitman W.B."/>
            <person name="Parks D.H."/>
            <person name="Hugenholtz P."/>
        </authorList>
    </citation>
    <scope>NUCLEOTIDE SEQUENCE</scope>
    <source>
        <strain evidence="1">UBA8839</strain>
    </source>
</reference>
<proteinExistence type="predicted"/>
<comment type="caution">
    <text evidence="1">The sequence shown here is derived from an EMBL/GenBank/DDBJ whole genome shotgun (WGS) entry which is preliminary data.</text>
</comment>
<dbReference type="AlphaFoldDB" id="A0A832WG15"/>
<dbReference type="EMBL" id="DUJP01000016">
    <property type="protein sequence ID" value="HII46588.1"/>
    <property type="molecule type" value="Genomic_DNA"/>
</dbReference>
<evidence type="ECO:0000313" key="1">
    <source>
        <dbReference type="EMBL" id="HII46588.1"/>
    </source>
</evidence>
<evidence type="ECO:0000313" key="2">
    <source>
        <dbReference type="Proteomes" id="UP000651120"/>
    </source>
</evidence>
<dbReference type="RefSeq" id="WP_011009425.1">
    <property type="nucleotide sequence ID" value="NZ_DUJP01000016.1"/>
</dbReference>